<dbReference type="Pfam" id="PF13399">
    <property type="entry name" value="LytR_C"/>
    <property type="match status" value="1"/>
</dbReference>
<evidence type="ECO:0000259" key="5">
    <source>
        <dbReference type="Pfam" id="PF13399"/>
    </source>
</evidence>
<dbReference type="InterPro" id="IPR004474">
    <property type="entry name" value="LytR_CpsA_psr"/>
</dbReference>
<dbReference type="InterPro" id="IPR027381">
    <property type="entry name" value="LytR/CpsA/Psr_C"/>
</dbReference>
<keyword evidence="3" id="KW-1133">Transmembrane helix</keyword>
<dbReference type="Proteomes" id="UP000070188">
    <property type="component" value="Unassembled WGS sequence"/>
</dbReference>
<evidence type="ECO:0000313" key="6">
    <source>
        <dbReference type="EMBL" id="KWX02395.1"/>
    </source>
</evidence>
<dbReference type="Gene3D" id="3.40.630.190">
    <property type="entry name" value="LCP protein"/>
    <property type="match status" value="1"/>
</dbReference>
<dbReference type="NCBIfam" id="TIGR00350">
    <property type="entry name" value="lytR_cpsA_psr"/>
    <property type="match status" value="1"/>
</dbReference>
<dbReference type="EMBL" id="LAXD01000001">
    <property type="protein sequence ID" value="KWX02395.1"/>
    <property type="molecule type" value="Genomic_DNA"/>
</dbReference>
<evidence type="ECO:0000256" key="2">
    <source>
        <dbReference type="SAM" id="MobiDB-lite"/>
    </source>
</evidence>
<feature type="compositionally biased region" description="Basic and acidic residues" evidence="2">
    <location>
        <begin position="23"/>
        <end position="33"/>
    </location>
</feature>
<feature type="transmembrane region" description="Helical" evidence="3">
    <location>
        <begin position="54"/>
        <end position="77"/>
    </location>
</feature>
<feature type="domain" description="LytR/CpsA/Psr regulator C-terminal" evidence="5">
    <location>
        <begin position="398"/>
        <end position="483"/>
    </location>
</feature>
<evidence type="ECO:0000256" key="1">
    <source>
        <dbReference type="ARBA" id="ARBA00006068"/>
    </source>
</evidence>
<name>A0A132MWX0_9ACTN</name>
<dbReference type="InterPro" id="IPR050922">
    <property type="entry name" value="LytR/CpsA/Psr_CW_biosynth"/>
</dbReference>
<feature type="region of interest" description="Disordered" evidence="2">
    <location>
        <begin position="1"/>
        <end position="49"/>
    </location>
</feature>
<sequence>MPRSRGSADQEYAYYDGTAEAGDAGRDRGDSASRRGARTGRRTARPRPSAGRVFAAWASTLMALAIVGVSGFLYGAVHGLLGSINRVNLGLGEDTSPGEAMNFLVVGSDSRQGLTDKQIREMHLGRDECDCTDTMMLVHISKDQDKVTVVSFPRDTWVRYPVRTQNGEQRAAREGKLNAAYEYGGPELLVRTIEQETGLKIDHYLEVNFLAFVNTVDALGGIEICLEKPFRDRRYTGLDLPPGVHRLNGVQALKYVRARHVAGTDGSDLGRTKRQQEFIGAMIRKASSSETLRSPTRIKNVLSSVVKSIKADENLSPQDLMTLALNMRNLSPANATFVSLPIENPDYRPPSAPTVSAVKWDEEAARQIFENIKNDQPVTAPPKSTGTVQKVTVPPSKVKVRVYNAAGTPGLAARVSSDLEEAGFAVAGPGKNWETGPFEQTVIRYDSQYTESIKTVQAALPNAKVEAVPGLGPVLQVVVGRDYSGVTPVRVGSAPAPQQSAKKVEAKTAADAKICKKG</sequence>
<dbReference type="STRING" id="1469144.LI90_3438"/>
<feature type="compositionally biased region" description="Basic residues" evidence="2">
    <location>
        <begin position="35"/>
        <end position="45"/>
    </location>
</feature>
<evidence type="ECO:0000256" key="3">
    <source>
        <dbReference type="SAM" id="Phobius"/>
    </source>
</evidence>
<dbReference type="Gene3D" id="3.30.70.2390">
    <property type="match status" value="1"/>
</dbReference>
<dbReference type="PANTHER" id="PTHR33392:SF6">
    <property type="entry name" value="POLYISOPRENYL-TEICHOIC ACID--PEPTIDOGLYCAN TEICHOIC ACID TRANSFERASE TAGU"/>
    <property type="match status" value="1"/>
</dbReference>
<organism evidence="6 7">
    <name type="scientific">Carbonactinospora thermoautotrophica</name>
    <dbReference type="NCBI Taxonomy" id="1469144"/>
    <lineage>
        <taxon>Bacteria</taxon>
        <taxon>Bacillati</taxon>
        <taxon>Actinomycetota</taxon>
        <taxon>Actinomycetes</taxon>
        <taxon>Kitasatosporales</taxon>
        <taxon>Carbonactinosporaceae</taxon>
        <taxon>Carbonactinospora</taxon>
    </lineage>
</organism>
<feature type="domain" description="Cell envelope-related transcriptional attenuator" evidence="4">
    <location>
        <begin position="132"/>
        <end position="287"/>
    </location>
</feature>
<comment type="similarity">
    <text evidence="1">Belongs to the LytR/CpsA/Psr (LCP) family.</text>
</comment>
<dbReference type="Pfam" id="PF03816">
    <property type="entry name" value="LytR_cpsA_psr"/>
    <property type="match status" value="1"/>
</dbReference>
<reference evidence="7" key="1">
    <citation type="submission" date="2015-04" db="EMBL/GenBank/DDBJ databases">
        <title>Physiological reanalysis, assessment of diazotrophy, and genome sequences of multiple isolates of Streptomyces thermoautotrophicus.</title>
        <authorList>
            <person name="MacKellar D.C."/>
            <person name="Lieber L."/>
            <person name="Norman J."/>
            <person name="Bolger A."/>
            <person name="Tobin C."/>
            <person name="Murray J.W."/>
            <person name="Chang R."/>
            <person name="Ford T."/>
            <person name="Nguyen P.Q."/>
            <person name="Woodward J."/>
            <person name="Permingeat H."/>
            <person name="Joshi N.S."/>
            <person name="Silver P.A."/>
            <person name="Usadel B."/>
            <person name="Rutherford A.W."/>
            <person name="Friesen M."/>
            <person name="Prell J."/>
        </authorList>
    </citation>
    <scope>NUCLEOTIDE SEQUENCE [LARGE SCALE GENOMIC DNA]</scope>
    <source>
        <strain evidence="7">H1</strain>
    </source>
</reference>
<dbReference type="AlphaFoldDB" id="A0A132MWX0"/>
<accession>A0A132MWX0</accession>
<dbReference type="PATRIC" id="fig|1469144.10.peg.3690"/>
<evidence type="ECO:0000313" key="7">
    <source>
        <dbReference type="Proteomes" id="UP000070188"/>
    </source>
</evidence>
<proteinExistence type="inferred from homology"/>
<protein>
    <submittedName>
        <fullName evidence="6">Putative lytR family regulatory protein</fullName>
    </submittedName>
</protein>
<evidence type="ECO:0000259" key="4">
    <source>
        <dbReference type="Pfam" id="PF03816"/>
    </source>
</evidence>
<keyword evidence="7" id="KW-1185">Reference proteome</keyword>
<comment type="caution">
    <text evidence="6">The sequence shown here is derived from an EMBL/GenBank/DDBJ whole genome shotgun (WGS) entry which is preliminary data.</text>
</comment>
<dbReference type="PANTHER" id="PTHR33392">
    <property type="entry name" value="POLYISOPRENYL-TEICHOIC ACID--PEPTIDOGLYCAN TEICHOIC ACID TRANSFERASE TAGU"/>
    <property type="match status" value="1"/>
</dbReference>
<keyword evidence="3" id="KW-0472">Membrane</keyword>
<keyword evidence="3" id="KW-0812">Transmembrane</keyword>
<gene>
    <name evidence="6" type="ORF">LI90_3438</name>
</gene>
<dbReference type="RefSeq" id="WP_066889378.1">
    <property type="nucleotide sequence ID" value="NZ_CP171739.1"/>
</dbReference>